<evidence type="ECO:0000313" key="10">
    <source>
        <dbReference type="EMBL" id="GFZ80356.1"/>
    </source>
</evidence>
<dbReference type="InterPro" id="IPR015856">
    <property type="entry name" value="ABC_transpr_CbiO/EcfA_su"/>
</dbReference>
<evidence type="ECO:0000256" key="7">
    <source>
        <dbReference type="ARBA" id="ARBA00022967"/>
    </source>
</evidence>
<keyword evidence="4" id="KW-1003">Cell membrane</keyword>
<keyword evidence="6 10" id="KW-0067">ATP-binding</keyword>
<feature type="domain" description="ABC transporter" evidence="9">
    <location>
        <begin position="10"/>
        <end position="251"/>
    </location>
</feature>
<dbReference type="PROSITE" id="PS50893">
    <property type="entry name" value="ABC_TRANSPORTER_2"/>
    <property type="match status" value="2"/>
</dbReference>
<comment type="caution">
    <text evidence="10">The sequence shown here is derived from an EMBL/GenBank/DDBJ whole genome shotgun (WGS) entry which is preliminary data.</text>
</comment>
<dbReference type="GO" id="GO:0043190">
    <property type="term" value="C:ATP-binding cassette (ABC) transporter complex"/>
    <property type="evidence" value="ECO:0007669"/>
    <property type="project" value="TreeGrafter"/>
</dbReference>
<dbReference type="EMBL" id="BMEV01000041">
    <property type="protein sequence ID" value="GFZ80356.1"/>
    <property type="molecule type" value="Genomic_DNA"/>
</dbReference>
<protein>
    <submittedName>
        <fullName evidence="10">Putative HMP/thiamine import ATP-binding protein YkoD</fullName>
    </submittedName>
</protein>
<dbReference type="InterPro" id="IPR027417">
    <property type="entry name" value="P-loop_NTPase"/>
</dbReference>
<reference evidence="10" key="1">
    <citation type="journal article" date="2014" name="Int. J. Syst. Evol. Microbiol.">
        <title>Complete genome sequence of Corynebacterium casei LMG S-19264T (=DSM 44701T), isolated from a smear-ripened cheese.</title>
        <authorList>
            <consortium name="US DOE Joint Genome Institute (JGI-PGF)"/>
            <person name="Walter F."/>
            <person name="Albersmeier A."/>
            <person name="Kalinowski J."/>
            <person name="Ruckert C."/>
        </authorList>
    </citation>
    <scope>NUCLEOTIDE SEQUENCE</scope>
    <source>
        <strain evidence="10">CGMCC 1.12360</strain>
    </source>
</reference>
<name>A0A8J2XEX2_9BACI</name>
<dbReference type="Proteomes" id="UP000602050">
    <property type="component" value="Unassembled WGS sequence"/>
</dbReference>
<dbReference type="GO" id="GO:0016887">
    <property type="term" value="F:ATP hydrolysis activity"/>
    <property type="evidence" value="ECO:0007669"/>
    <property type="project" value="InterPro"/>
</dbReference>
<organism evidence="10 11">
    <name type="scientific">Compostibacillus humi</name>
    <dbReference type="NCBI Taxonomy" id="1245525"/>
    <lineage>
        <taxon>Bacteria</taxon>
        <taxon>Bacillati</taxon>
        <taxon>Bacillota</taxon>
        <taxon>Bacilli</taxon>
        <taxon>Bacillales</taxon>
        <taxon>Bacillaceae</taxon>
        <taxon>Compostibacillus</taxon>
    </lineage>
</organism>
<dbReference type="SUPFAM" id="SSF52540">
    <property type="entry name" value="P-loop containing nucleoside triphosphate hydrolases"/>
    <property type="match status" value="2"/>
</dbReference>
<accession>A0A8J2XEX2</accession>
<sequence length="528" mass="60609">MNKGQRKPVLAVKDFSFSYENLNKPLFHQLSFELYERETTLLMGPSGSGKSSLALCLNGLYPEAVEGTSSGSIFFRGKNIRDFHKGEINQKIGIVFQDPDSQFCMLTVEDELAFTLENRKIPNAEMPKRISAVLQQIGMDGFQKRKIHELSGGQKQKIALASVLLLEPELLILDEPTANLDPVSRLEFIRLIRSMQRQFRITVFIIEHQINDWFEIADRVLVMGSNGRIIADGEVNTVFSENKNRLREEGVFLPQQFDDCLNHQNSKSIPTSFDKVIISIENLSFKRNEQMILKNMNLEIRHGEFVAIAGENGAGKSTLLQLMAGLLKPTNGEIYFQDVFLHHWNEKELRKRIGFVFQNPEHQFITDTVYDEITFGMKLNEESEEKIKSTANQLMQQFHLIKHRHSNPFSLSGGEKRRLSVATMLDETPDILFFDEPTSGQDAQTMEELMNIIEKLRENGTSIVFVTHDMDIVDQVDRVIVLHQQKIIYDGIPDNLWGRKEILKKARLCLPYRMKSHDEGVPVYDLVY</sequence>
<keyword evidence="8" id="KW-0472">Membrane</keyword>
<comment type="subcellular location">
    <subcellularLocation>
        <location evidence="1">Cell membrane</location>
        <topology evidence="1">Peripheral membrane protein</topology>
    </subcellularLocation>
</comment>
<evidence type="ECO:0000256" key="4">
    <source>
        <dbReference type="ARBA" id="ARBA00022475"/>
    </source>
</evidence>
<evidence type="ECO:0000259" key="9">
    <source>
        <dbReference type="PROSITE" id="PS50893"/>
    </source>
</evidence>
<dbReference type="PROSITE" id="PS00211">
    <property type="entry name" value="ABC_TRANSPORTER_1"/>
    <property type="match status" value="2"/>
</dbReference>
<evidence type="ECO:0000256" key="8">
    <source>
        <dbReference type="ARBA" id="ARBA00023136"/>
    </source>
</evidence>
<keyword evidence="5" id="KW-0547">Nucleotide-binding</keyword>
<reference evidence="10" key="2">
    <citation type="submission" date="2020-09" db="EMBL/GenBank/DDBJ databases">
        <authorList>
            <person name="Sun Q."/>
            <person name="Zhou Y."/>
        </authorList>
    </citation>
    <scope>NUCLEOTIDE SEQUENCE</scope>
    <source>
        <strain evidence="10">CGMCC 1.12360</strain>
    </source>
</reference>
<dbReference type="GO" id="GO:0005524">
    <property type="term" value="F:ATP binding"/>
    <property type="evidence" value="ECO:0007669"/>
    <property type="project" value="UniProtKB-KW"/>
</dbReference>
<dbReference type="CDD" id="cd03225">
    <property type="entry name" value="ABC_cobalt_CbiO_domain1"/>
    <property type="match status" value="2"/>
</dbReference>
<dbReference type="SMART" id="SM00382">
    <property type="entry name" value="AAA"/>
    <property type="match status" value="2"/>
</dbReference>
<evidence type="ECO:0000256" key="5">
    <source>
        <dbReference type="ARBA" id="ARBA00022741"/>
    </source>
</evidence>
<evidence type="ECO:0000256" key="2">
    <source>
        <dbReference type="ARBA" id="ARBA00005417"/>
    </source>
</evidence>
<dbReference type="PANTHER" id="PTHR43553:SF27">
    <property type="entry name" value="ENERGY-COUPLING FACTOR TRANSPORTER ATP-BINDING PROTEIN ECFA2"/>
    <property type="match status" value="1"/>
</dbReference>
<keyword evidence="3" id="KW-0813">Transport</keyword>
<dbReference type="PANTHER" id="PTHR43553">
    <property type="entry name" value="HEAVY METAL TRANSPORTER"/>
    <property type="match status" value="1"/>
</dbReference>
<gene>
    <name evidence="10" type="primary">ykoD</name>
    <name evidence="10" type="ORF">GCM10010978_21790</name>
</gene>
<proteinExistence type="inferred from homology"/>
<dbReference type="InterPro" id="IPR003593">
    <property type="entry name" value="AAA+_ATPase"/>
</dbReference>
<evidence type="ECO:0000256" key="6">
    <source>
        <dbReference type="ARBA" id="ARBA00022840"/>
    </source>
</evidence>
<dbReference type="InterPro" id="IPR017871">
    <property type="entry name" value="ABC_transporter-like_CS"/>
</dbReference>
<evidence type="ECO:0000256" key="3">
    <source>
        <dbReference type="ARBA" id="ARBA00022448"/>
    </source>
</evidence>
<dbReference type="FunFam" id="3.40.50.300:FF:000224">
    <property type="entry name" value="Energy-coupling factor transporter ATP-binding protein EcfA"/>
    <property type="match status" value="2"/>
</dbReference>
<comment type="similarity">
    <text evidence="2">Belongs to the ABC transporter superfamily.</text>
</comment>
<evidence type="ECO:0000256" key="1">
    <source>
        <dbReference type="ARBA" id="ARBA00004202"/>
    </source>
</evidence>
<feature type="domain" description="ABC transporter" evidence="9">
    <location>
        <begin position="278"/>
        <end position="509"/>
    </location>
</feature>
<keyword evidence="7" id="KW-1278">Translocase</keyword>
<dbReference type="Gene3D" id="3.40.50.300">
    <property type="entry name" value="P-loop containing nucleotide triphosphate hydrolases"/>
    <property type="match status" value="2"/>
</dbReference>
<dbReference type="Pfam" id="PF00005">
    <property type="entry name" value="ABC_tran"/>
    <property type="match status" value="2"/>
</dbReference>
<dbReference type="GO" id="GO:0015087">
    <property type="term" value="F:cobalt ion transmembrane transporter activity"/>
    <property type="evidence" value="ECO:0007669"/>
    <property type="project" value="UniProtKB-ARBA"/>
</dbReference>
<dbReference type="InterPro" id="IPR050095">
    <property type="entry name" value="ECF_ABC_transporter_ATP-bd"/>
</dbReference>
<keyword evidence="11" id="KW-1185">Reference proteome</keyword>
<dbReference type="GO" id="GO:0042626">
    <property type="term" value="F:ATPase-coupled transmembrane transporter activity"/>
    <property type="evidence" value="ECO:0007669"/>
    <property type="project" value="TreeGrafter"/>
</dbReference>
<dbReference type="InterPro" id="IPR003439">
    <property type="entry name" value="ABC_transporter-like_ATP-bd"/>
</dbReference>
<dbReference type="NCBIfam" id="NF010167">
    <property type="entry name" value="PRK13648.1"/>
    <property type="match status" value="2"/>
</dbReference>
<dbReference type="AlphaFoldDB" id="A0A8J2XEX2"/>
<evidence type="ECO:0000313" key="11">
    <source>
        <dbReference type="Proteomes" id="UP000602050"/>
    </source>
</evidence>